<reference evidence="2" key="1">
    <citation type="submission" date="2020-11" db="EMBL/GenBank/DDBJ databases">
        <authorList>
            <person name="Tran Van P."/>
        </authorList>
    </citation>
    <scope>NUCLEOTIDE SEQUENCE</scope>
</reference>
<dbReference type="EMBL" id="LR902544">
    <property type="protein sequence ID" value="CAD7250715.1"/>
    <property type="molecule type" value="Genomic_DNA"/>
</dbReference>
<keyword evidence="3" id="KW-1185">Reference proteome</keyword>
<evidence type="ECO:0000313" key="2">
    <source>
        <dbReference type="EMBL" id="CAD7250715.1"/>
    </source>
</evidence>
<proteinExistence type="predicted"/>
<protein>
    <submittedName>
        <fullName evidence="2">Uncharacterized protein</fullName>
    </submittedName>
</protein>
<evidence type="ECO:0000313" key="3">
    <source>
        <dbReference type="Proteomes" id="UP000677054"/>
    </source>
</evidence>
<sequence length="513" mass="56861">MADYSYESTYLRHGEYPSSMKSNPGAKSNLRRKAQSFCLIGGVLHKKGKAKVERCVRCVRVLMTMLSSSDVTKRVMENIEEQEHILKACHEGVGDSLETKALGGHIGIDKMELKLLVTKFFEGVCSSCGERRVSLRRRMPNRLVMTTRRPSLPGEPPILESSSGSEGSSPTATTTSSSDFSEGHQESPESPAVVPSVPEEVVQLEPALAGDADQPELQGVRDDLTITLVFWCPGRLFWPVFAGVSKIIAAAVFDRVSNRLCAKKLVVILQKPIARRARRPHPYAGVRVPPAPSSDCPVSISISDLRAIVGEVMDARLILREPNASRSDKVASDDLPQIRTIEYFIVSVTDLRRVVAEEFDRRMLAPEQPQAHPPIKLSETYGIPKLVNQRTRLRNGGHENSRRGVMGICKNSWILISGDGPAQIFRNEKEIRRCSDGSSNDPCLDAKRVVKGIQRTRLRNGGHENSRRGVMGICKNSWILISGDGPAQIFRNEKESLMRRDKLDESEKLKGCC</sequence>
<organism evidence="2">
    <name type="scientific">Darwinula stevensoni</name>
    <dbReference type="NCBI Taxonomy" id="69355"/>
    <lineage>
        <taxon>Eukaryota</taxon>
        <taxon>Metazoa</taxon>
        <taxon>Ecdysozoa</taxon>
        <taxon>Arthropoda</taxon>
        <taxon>Crustacea</taxon>
        <taxon>Oligostraca</taxon>
        <taxon>Ostracoda</taxon>
        <taxon>Podocopa</taxon>
        <taxon>Podocopida</taxon>
        <taxon>Darwinulocopina</taxon>
        <taxon>Darwinuloidea</taxon>
        <taxon>Darwinulidae</taxon>
        <taxon>Darwinula</taxon>
    </lineage>
</organism>
<gene>
    <name evidence="2" type="ORF">DSTB1V02_LOCUS10484</name>
</gene>
<name>A0A7R9AAS8_9CRUS</name>
<dbReference type="Proteomes" id="UP000677054">
    <property type="component" value="Unassembled WGS sequence"/>
</dbReference>
<dbReference type="AlphaFoldDB" id="A0A7R9AAS8"/>
<evidence type="ECO:0000256" key="1">
    <source>
        <dbReference type="SAM" id="MobiDB-lite"/>
    </source>
</evidence>
<accession>A0A7R9AAS8</accession>
<dbReference type="EMBL" id="CAJPEV010003027">
    <property type="protein sequence ID" value="CAG0898715.1"/>
    <property type="molecule type" value="Genomic_DNA"/>
</dbReference>
<feature type="region of interest" description="Disordered" evidence="1">
    <location>
        <begin position="139"/>
        <end position="196"/>
    </location>
</feature>
<dbReference type="OrthoDB" id="6159075at2759"/>
<feature type="compositionally biased region" description="Low complexity" evidence="1">
    <location>
        <begin position="157"/>
        <end position="178"/>
    </location>
</feature>